<reference evidence="1 2" key="1">
    <citation type="submission" date="2020-02" db="EMBL/GenBank/DDBJ databases">
        <title>Rhodobacter translucens sp. nov., a novel bacterium isolated from activated sludge.</title>
        <authorList>
            <person name="Liu J."/>
        </authorList>
    </citation>
    <scope>NUCLEOTIDE SEQUENCE [LARGE SCALE GENOMIC DNA]</scope>
    <source>
        <strain evidence="1 2">HX-7-19</strain>
    </source>
</reference>
<dbReference type="EMBL" id="JAALFE010000002">
    <property type="protein sequence ID" value="NGQ89876.1"/>
    <property type="molecule type" value="Genomic_DNA"/>
</dbReference>
<organism evidence="1 2">
    <name type="scientific">Paragemmobacter kunshanensis</name>
    <dbReference type="NCBI Taxonomy" id="2583234"/>
    <lineage>
        <taxon>Bacteria</taxon>
        <taxon>Pseudomonadati</taxon>
        <taxon>Pseudomonadota</taxon>
        <taxon>Alphaproteobacteria</taxon>
        <taxon>Rhodobacterales</taxon>
        <taxon>Paracoccaceae</taxon>
        <taxon>Paragemmobacter</taxon>
    </lineage>
</organism>
<dbReference type="Proteomes" id="UP000474758">
    <property type="component" value="Unassembled WGS sequence"/>
</dbReference>
<evidence type="ECO:0000313" key="2">
    <source>
        <dbReference type="Proteomes" id="UP000474758"/>
    </source>
</evidence>
<dbReference type="AlphaFoldDB" id="A0A6M1TS49"/>
<evidence type="ECO:0000313" key="1">
    <source>
        <dbReference type="EMBL" id="NGQ89876.1"/>
    </source>
</evidence>
<sequence>MSAFNILCIGQAGRLQYEAVLLAATLRAQSPGFQGRLLIATPRPGPLWAGQNPQITDSATLALLADLGAEVIPFESRAFGAAYPHGNKIEALAHIPDAPFLFLDTDTIITGDLSTLTPDFTRPTASMKREGTWPQIELYGPGYTGIWGSLYRRFGLDFETSLDPAQPDEYWQRYLYFNAGWFLHESPRRFGALFLKYATEIARDPGPELACQTLDPWLDQVALPLVIHALGGGRPGPELAGLDGALTCHWRILPLFFARESDHAVAVMEKAAADTRVERVLRHYAPFKKMLYKGQGQEVRALFDRADLPRKEQAIRNAIKRAGLWTR</sequence>
<dbReference type="RefSeq" id="WP_165046987.1">
    <property type="nucleotide sequence ID" value="NZ_JAALFE010000002.1"/>
</dbReference>
<accession>A0A6M1TS49</accession>
<comment type="caution">
    <text evidence="1">The sequence shown here is derived from an EMBL/GenBank/DDBJ whole genome shotgun (WGS) entry which is preliminary data.</text>
</comment>
<protein>
    <submittedName>
        <fullName evidence="1">Uncharacterized protein</fullName>
    </submittedName>
</protein>
<keyword evidence="2" id="KW-1185">Reference proteome</keyword>
<proteinExistence type="predicted"/>
<gene>
    <name evidence="1" type="ORF">G5V65_03125</name>
</gene>
<name>A0A6M1TS49_9RHOB</name>